<accession>A0A1B1AJI7</accession>
<name>A0A1B1AJI7_9PROT</name>
<dbReference type="PANTHER" id="PTHR43841">
    <property type="entry name" value="3-HYDROXYACYL-THIOESTER DEHYDRATASE HTDX-RELATED"/>
    <property type="match status" value="1"/>
</dbReference>
<dbReference type="RefSeq" id="WP_066772107.1">
    <property type="nucleotide sequence ID" value="NZ_CP013244.1"/>
</dbReference>
<feature type="domain" description="MaoC-like" evidence="1">
    <location>
        <begin position="13"/>
        <end position="100"/>
    </location>
</feature>
<organism evidence="2 3">
    <name type="scientific">Candidatus Viadribacter manganicus</name>
    <dbReference type="NCBI Taxonomy" id="1759059"/>
    <lineage>
        <taxon>Bacteria</taxon>
        <taxon>Pseudomonadati</taxon>
        <taxon>Pseudomonadota</taxon>
        <taxon>Alphaproteobacteria</taxon>
        <taxon>Hyphomonadales</taxon>
        <taxon>Hyphomonadaceae</taxon>
        <taxon>Candidatus Viadribacter</taxon>
    </lineage>
</organism>
<dbReference type="InterPro" id="IPR029069">
    <property type="entry name" value="HotDog_dom_sf"/>
</dbReference>
<proteinExistence type="predicted"/>
<dbReference type="Gene3D" id="3.10.129.10">
    <property type="entry name" value="Hotdog Thioesterase"/>
    <property type="match status" value="1"/>
</dbReference>
<dbReference type="InterPro" id="IPR002539">
    <property type="entry name" value="MaoC-like_dom"/>
</dbReference>
<dbReference type="SUPFAM" id="SSF54637">
    <property type="entry name" value="Thioesterase/thiol ester dehydrase-isomerase"/>
    <property type="match status" value="1"/>
</dbReference>
<dbReference type="PANTHER" id="PTHR43841:SF3">
    <property type="entry name" value="(3R)-HYDROXYACYL-ACP DEHYDRATASE SUBUNIT HADB"/>
    <property type="match status" value="1"/>
</dbReference>
<gene>
    <name evidence="2" type="ORF">ATE48_12785</name>
</gene>
<dbReference type="Pfam" id="PF01575">
    <property type="entry name" value="MaoC_dehydratas"/>
    <property type="match status" value="1"/>
</dbReference>
<keyword evidence="3" id="KW-1185">Reference proteome</keyword>
<evidence type="ECO:0000313" key="2">
    <source>
        <dbReference type="EMBL" id="ANP46728.1"/>
    </source>
</evidence>
<evidence type="ECO:0000259" key="1">
    <source>
        <dbReference type="Pfam" id="PF01575"/>
    </source>
</evidence>
<dbReference type="OrthoDB" id="9800237at2"/>
<evidence type="ECO:0000313" key="3">
    <source>
        <dbReference type="Proteomes" id="UP000092498"/>
    </source>
</evidence>
<dbReference type="InParanoid" id="A0A1B1AJI7"/>
<dbReference type="EMBL" id="CP013244">
    <property type="protein sequence ID" value="ANP46728.1"/>
    <property type="molecule type" value="Genomic_DNA"/>
</dbReference>
<dbReference type="AlphaFoldDB" id="A0A1B1AJI7"/>
<protein>
    <submittedName>
        <fullName evidence="2">Dehydratase</fullName>
    </submittedName>
</protein>
<sequence length="131" mass="14128">MVEIGQDLPSLQCGPITRTTLALFAGASGDPNPIHIDTDFARAAGLEDVFAHGMLSVGYLGRLLTQWAPQERLRTWSVRFLAITPVNAQLTLTGRVEEIFDQGGERVARIKLAVTTQSGVQTIAGEALIQL</sequence>
<dbReference type="Proteomes" id="UP000092498">
    <property type="component" value="Chromosome"/>
</dbReference>
<reference evidence="2 3" key="1">
    <citation type="submission" date="2015-11" db="EMBL/GenBank/DDBJ databases">
        <title>Whole-Genome Sequence of Candidatus Oderbacter manganicum from the National Park Lower Oder Valley, Germany.</title>
        <authorList>
            <person name="Braun B."/>
            <person name="Liere K."/>
            <person name="Szewzyk U."/>
        </authorList>
    </citation>
    <scope>NUCLEOTIDE SEQUENCE [LARGE SCALE GENOMIC DNA]</scope>
    <source>
        <strain evidence="2 3">OTSz_A_272</strain>
    </source>
</reference>
<dbReference type="KEGG" id="cbot:ATE48_12785"/>
<dbReference type="STRING" id="1759059.ATE48_12785"/>